<evidence type="ECO:0000256" key="1">
    <source>
        <dbReference type="ARBA" id="ARBA00023015"/>
    </source>
</evidence>
<dbReference type="InterPro" id="IPR023187">
    <property type="entry name" value="Tscrpt_reg_MarR-type_CS"/>
</dbReference>
<keyword evidence="1" id="KW-0805">Transcription regulation</keyword>
<dbReference type="InterPro" id="IPR039422">
    <property type="entry name" value="MarR/SlyA-like"/>
</dbReference>
<dbReference type="AlphaFoldDB" id="A0A2T0W7V7"/>
<dbReference type="SMART" id="SM00347">
    <property type="entry name" value="HTH_MARR"/>
    <property type="match status" value="1"/>
</dbReference>
<dbReference type="PROSITE" id="PS01117">
    <property type="entry name" value="HTH_MARR_1"/>
    <property type="match status" value="1"/>
</dbReference>
<dbReference type="Proteomes" id="UP000238392">
    <property type="component" value="Unassembled WGS sequence"/>
</dbReference>
<evidence type="ECO:0000313" key="5">
    <source>
        <dbReference type="EMBL" id="PRY82785.1"/>
    </source>
</evidence>
<dbReference type="InterPro" id="IPR036390">
    <property type="entry name" value="WH_DNA-bd_sf"/>
</dbReference>
<sequence>MTQANHPDVSIGKLLRTTFAKYHRLLVDQVHEAGFSDLTPAQAEVIALIDADPIKAIDLAARAEVSKQAMSLLTAELVRKDYLEQYADPQDGRAKLLKLSERGRHLKQAGQDAKTIAERKLLSKLDDRETQALIDYLLRALAD</sequence>
<reference evidence="5 6" key="1">
    <citation type="submission" date="2018-03" db="EMBL/GenBank/DDBJ databases">
        <title>Genomic Encyclopedia of Archaeal and Bacterial Type Strains, Phase II (KMG-II): from individual species to whole genera.</title>
        <authorList>
            <person name="Goeker M."/>
        </authorList>
    </citation>
    <scope>NUCLEOTIDE SEQUENCE [LARGE SCALE GENOMIC DNA]</scope>
    <source>
        <strain evidence="5 6">DSM 100212</strain>
    </source>
</reference>
<protein>
    <submittedName>
        <fullName evidence="5">DNA-binding MarR family transcriptional regulator</fullName>
    </submittedName>
</protein>
<comment type="caution">
    <text evidence="5">The sequence shown here is derived from an EMBL/GenBank/DDBJ whole genome shotgun (WGS) entry which is preliminary data.</text>
</comment>
<feature type="domain" description="HTH marR-type" evidence="4">
    <location>
        <begin position="8"/>
        <end position="142"/>
    </location>
</feature>
<evidence type="ECO:0000256" key="3">
    <source>
        <dbReference type="ARBA" id="ARBA00023163"/>
    </source>
</evidence>
<dbReference type="PROSITE" id="PS50995">
    <property type="entry name" value="HTH_MARR_2"/>
    <property type="match status" value="1"/>
</dbReference>
<evidence type="ECO:0000256" key="2">
    <source>
        <dbReference type="ARBA" id="ARBA00023125"/>
    </source>
</evidence>
<dbReference type="PANTHER" id="PTHR33164">
    <property type="entry name" value="TRANSCRIPTIONAL REGULATOR, MARR FAMILY"/>
    <property type="match status" value="1"/>
</dbReference>
<dbReference type="RefSeq" id="WP_106269069.1">
    <property type="nucleotide sequence ID" value="NZ_PVTQ01000039.1"/>
</dbReference>
<dbReference type="GO" id="GO:0003700">
    <property type="term" value="F:DNA-binding transcription factor activity"/>
    <property type="evidence" value="ECO:0007669"/>
    <property type="project" value="InterPro"/>
</dbReference>
<evidence type="ECO:0000259" key="4">
    <source>
        <dbReference type="PROSITE" id="PS50995"/>
    </source>
</evidence>
<dbReference type="Pfam" id="PF12802">
    <property type="entry name" value="MarR_2"/>
    <property type="match status" value="1"/>
</dbReference>
<organism evidence="5 6">
    <name type="scientific">Donghicola tyrosinivorans</name>
    <dbReference type="NCBI Taxonomy" id="1652492"/>
    <lineage>
        <taxon>Bacteria</taxon>
        <taxon>Pseudomonadati</taxon>
        <taxon>Pseudomonadota</taxon>
        <taxon>Alphaproteobacteria</taxon>
        <taxon>Rhodobacterales</taxon>
        <taxon>Roseobacteraceae</taxon>
        <taxon>Donghicola</taxon>
    </lineage>
</organism>
<accession>A0A2T0W7V7</accession>
<dbReference type="GO" id="GO:0003677">
    <property type="term" value="F:DNA binding"/>
    <property type="evidence" value="ECO:0007669"/>
    <property type="project" value="UniProtKB-KW"/>
</dbReference>
<dbReference type="PANTHER" id="PTHR33164:SF99">
    <property type="entry name" value="MARR FAMILY REGULATORY PROTEIN"/>
    <property type="match status" value="1"/>
</dbReference>
<dbReference type="Gene3D" id="1.10.10.10">
    <property type="entry name" value="Winged helix-like DNA-binding domain superfamily/Winged helix DNA-binding domain"/>
    <property type="match status" value="1"/>
</dbReference>
<dbReference type="OrthoDB" id="6400670at2"/>
<proteinExistence type="predicted"/>
<evidence type="ECO:0000313" key="6">
    <source>
        <dbReference type="Proteomes" id="UP000238392"/>
    </source>
</evidence>
<keyword evidence="6" id="KW-1185">Reference proteome</keyword>
<dbReference type="EMBL" id="PVTQ01000039">
    <property type="protein sequence ID" value="PRY82785.1"/>
    <property type="molecule type" value="Genomic_DNA"/>
</dbReference>
<dbReference type="InterPro" id="IPR036388">
    <property type="entry name" value="WH-like_DNA-bd_sf"/>
</dbReference>
<keyword evidence="3" id="KW-0804">Transcription</keyword>
<keyword evidence="2 5" id="KW-0238">DNA-binding</keyword>
<dbReference type="SUPFAM" id="SSF46785">
    <property type="entry name" value="Winged helix' DNA-binding domain"/>
    <property type="match status" value="1"/>
</dbReference>
<dbReference type="GO" id="GO:0006950">
    <property type="term" value="P:response to stress"/>
    <property type="evidence" value="ECO:0007669"/>
    <property type="project" value="TreeGrafter"/>
</dbReference>
<gene>
    <name evidence="5" type="ORF">CLV74_1395</name>
</gene>
<name>A0A2T0W7V7_9RHOB</name>
<dbReference type="InterPro" id="IPR000835">
    <property type="entry name" value="HTH_MarR-typ"/>
</dbReference>